<keyword evidence="8" id="KW-1185">Reference proteome</keyword>
<evidence type="ECO:0008006" key="9">
    <source>
        <dbReference type="Google" id="ProtNLM"/>
    </source>
</evidence>
<evidence type="ECO:0000256" key="3">
    <source>
        <dbReference type="ARBA" id="ARBA00022801"/>
    </source>
</evidence>
<dbReference type="SUPFAM" id="SSF75005">
    <property type="entry name" value="Arabinanase/levansucrase/invertase"/>
    <property type="match status" value="1"/>
</dbReference>
<keyword evidence="3 5" id="KW-0378">Hydrolase</keyword>
<dbReference type="Gene3D" id="1.20.90.10">
    <property type="entry name" value="Phospholipase A2 domain"/>
    <property type="match status" value="1"/>
</dbReference>
<organism evidence="7 8">
    <name type="scientific">Diplodia intermedia</name>
    <dbReference type="NCBI Taxonomy" id="856260"/>
    <lineage>
        <taxon>Eukaryota</taxon>
        <taxon>Fungi</taxon>
        <taxon>Dikarya</taxon>
        <taxon>Ascomycota</taxon>
        <taxon>Pezizomycotina</taxon>
        <taxon>Dothideomycetes</taxon>
        <taxon>Dothideomycetes incertae sedis</taxon>
        <taxon>Botryosphaeriales</taxon>
        <taxon>Botryosphaeriaceae</taxon>
        <taxon>Diplodia</taxon>
    </lineage>
</organism>
<dbReference type="PANTHER" id="PTHR43817:SF1">
    <property type="entry name" value="HYDROLASE, FAMILY 43, PUTATIVE (AFU_ORTHOLOGUE AFUA_3G01660)-RELATED"/>
    <property type="match status" value="1"/>
</dbReference>
<dbReference type="PANTHER" id="PTHR43817">
    <property type="entry name" value="GLYCOSYL HYDROLASE"/>
    <property type="match status" value="1"/>
</dbReference>
<comment type="similarity">
    <text evidence="1 5">Belongs to the glycosyl hydrolase 43 family.</text>
</comment>
<dbReference type="EMBL" id="JAKEKT020000097">
    <property type="protein sequence ID" value="KAL1636721.1"/>
    <property type="molecule type" value="Genomic_DNA"/>
</dbReference>
<reference evidence="7 8" key="1">
    <citation type="journal article" date="2023" name="Plant Dis.">
        <title>First Report of Diplodia intermedia Causing Canker and Dieback Diseases on Apple Trees in Canada.</title>
        <authorList>
            <person name="Ellouze W."/>
            <person name="Ilyukhin E."/>
            <person name="Sulman M."/>
            <person name="Ali S."/>
        </authorList>
    </citation>
    <scope>NUCLEOTIDE SEQUENCE [LARGE SCALE GENOMIC DNA]</scope>
    <source>
        <strain evidence="7 8">M45-28</strain>
    </source>
</reference>
<dbReference type="Pfam" id="PF09056">
    <property type="entry name" value="Phospholip_A2_3"/>
    <property type="match status" value="1"/>
</dbReference>
<dbReference type="InterPro" id="IPR023296">
    <property type="entry name" value="Glyco_hydro_beta-prop_sf"/>
</dbReference>
<dbReference type="Gene3D" id="2.115.10.20">
    <property type="entry name" value="Glycosyl hydrolase domain, family 43"/>
    <property type="match status" value="1"/>
</dbReference>
<proteinExistence type="inferred from homology"/>
<feature type="region of interest" description="Disordered" evidence="6">
    <location>
        <begin position="1"/>
        <end position="82"/>
    </location>
</feature>
<accession>A0ABR3TBM9</accession>
<keyword evidence="2" id="KW-0732">Signal</keyword>
<dbReference type="Pfam" id="PF04616">
    <property type="entry name" value="Glyco_hydro_43"/>
    <property type="match status" value="1"/>
</dbReference>
<evidence type="ECO:0000313" key="7">
    <source>
        <dbReference type="EMBL" id="KAL1636721.1"/>
    </source>
</evidence>
<sequence length="509" mass="55637">MAYDPGFISAGSQADDGPKSTSARSMVYGDPGFISAGSQADDGPKSTSASSMVYGDPGFISAGPKSTSAGSKASEEPEGEDDCDQNYWARHLTFDVSLDEFLERRRAHSPACVDWVPETDGCSHSPDNMWGTSFTEACTRHDFGYRNFGAMCILDHDLRKKVDKAFKDDLEDICEELSFFKRVLCKGAAKVYYAAIGVLEKTVVYIKWETDGSDPQIVWYDGYYYLMTTTWTDVQLTRATTLEGLKTGERKTIWVDSDPSRCCSVWAPEIHQLDGTWYIYYSAGSAENLDLQRPHVLEGGAHPWDDAYTWVATLTDTWGIDGSVATIEDSRYFVWSCFENTDIQSLCIAPMTSPTTLGDTVLLSQPLEDWERVGAPVNEGPYLLQSPTTGTYYITYSASYCWTTSYQLGLLTLTSPASPLDPAAWTKSGPVFSSANGNLGTAHNAFFASPDGSEIWNVYHATDMPGGSCNGSRYTMVDRVSWTDDGSPDFGTPSPVGVVMAGPAGEPDA</sequence>
<dbReference type="InterPro" id="IPR036444">
    <property type="entry name" value="PLipase_A2_dom_sf"/>
</dbReference>
<evidence type="ECO:0000256" key="5">
    <source>
        <dbReference type="RuleBase" id="RU361187"/>
    </source>
</evidence>
<evidence type="ECO:0000313" key="8">
    <source>
        <dbReference type="Proteomes" id="UP001521184"/>
    </source>
</evidence>
<dbReference type="SUPFAM" id="SSF48619">
    <property type="entry name" value="Phospholipase A2, PLA2"/>
    <property type="match status" value="1"/>
</dbReference>
<keyword evidence="4 5" id="KW-0326">Glycosidase</keyword>
<evidence type="ECO:0000256" key="4">
    <source>
        <dbReference type="ARBA" id="ARBA00023295"/>
    </source>
</evidence>
<evidence type="ECO:0000256" key="2">
    <source>
        <dbReference type="ARBA" id="ARBA00022729"/>
    </source>
</evidence>
<gene>
    <name evidence="7" type="ORF">SLS58_009638</name>
</gene>
<protein>
    <recommendedName>
        <fullName evidence="9">Glycoside hydrolase family 43 protein</fullName>
    </recommendedName>
</protein>
<dbReference type="InterPro" id="IPR015141">
    <property type="entry name" value="PLipase_A2_prok/fun"/>
</dbReference>
<dbReference type="InterPro" id="IPR006710">
    <property type="entry name" value="Glyco_hydro_43"/>
</dbReference>
<dbReference type="CDD" id="cd18820">
    <property type="entry name" value="GH43_LbAraf43-like"/>
    <property type="match status" value="1"/>
</dbReference>
<evidence type="ECO:0000256" key="6">
    <source>
        <dbReference type="SAM" id="MobiDB-lite"/>
    </source>
</evidence>
<evidence type="ECO:0000256" key="1">
    <source>
        <dbReference type="ARBA" id="ARBA00009865"/>
    </source>
</evidence>
<dbReference type="Proteomes" id="UP001521184">
    <property type="component" value="Unassembled WGS sequence"/>
</dbReference>
<comment type="caution">
    <text evidence="7">The sequence shown here is derived from an EMBL/GenBank/DDBJ whole genome shotgun (WGS) entry which is preliminary data.</text>
</comment>
<name>A0ABR3TBM9_9PEZI</name>